<name>A0A6S7KPR8_PARCT</name>
<evidence type="ECO:0000313" key="1">
    <source>
        <dbReference type="EMBL" id="CAB4046108.1"/>
    </source>
</evidence>
<sequence length="61" mass="6254">MVDSGSPITIVPVLPSEKHLPSVDSGLISASGAPIKQFGSSPISIPINGEKFDFTAAKCDV</sequence>
<dbReference type="Proteomes" id="UP001152795">
    <property type="component" value="Unassembled WGS sequence"/>
</dbReference>
<proteinExistence type="predicted"/>
<comment type="caution">
    <text evidence="1">The sequence shown here is derived from an EMBL/GenBank/DDBJ whole genome shotgun (WGS) entry which is preliminary data.</text>
</comment>
<keyword evidence="2" id="KW-1185">Reference proteome</keyword>
<protein>
    <submittedName>
        <fullName evidence="1">Uncharacterized protein</fullName>
    </submittedName>
</protein>
<gene>
    <name evidence="1" type="ORF">PACLA_8A068361</name>
</gene>
<accession>A0A6S7KPR8</accession>
<organism evidence="1 2">
    <name type="scientific">Paramuricea clavata</name>
    <name type="common">Red gorgonian</name>
    <name type="synonym">Violescent sea-whip</name>
    <dbReference type="NCBI Taxonomy" id="317549"/>
    <lineage>
        <taxon>Eukaryota</taxon>
        <taxon>Metazoa</taxon>
        <taxon>Cnidaria</taxon>
        <taxon>Anthozoa</taxon>
        <taxon>Octocorallia</taxon>
        <taxon>Malacalcyonacea</taxon>
        <taxon>Plexauridae</taxon>
        <taxon>Paramuricea</taxon>
    </lineage>
</organism>
<dbReference type="AlphaFoldDB" id="A0A6S7KPR8"/>
<evidence type="ECO:0000313" key="2">
    <source>
        <dbReference type="Proteomes" id="UP001152795"/>
    </source>
</evidence>
<feature type="non-terminal residue" evidence="1">
    <location>
        <position position="61"/>
    </location>
</feature>
<dbReference type="EMBL" id="CACRXK020045840">
    <property type="protein sequence ID" value="CAB4046108.1"/>
    <property type="molecule type" value="Genomic_DNA"/>
</dbReference>
<reference evidence="1" key="1">
    <citation type="submission" date="2020-04" db="EMBL/GenBank/DDBJ databases">
        <authorList>
            <person name="Alioto T."/>
            <person name="Alioto T."/>
            <person name="Gomez Garrido J."/>
        </authorList>
    </citation>
    <scope>NUCLEOTIDE SEQUENCE</scope>
    <source>
        <strain evidence="1">A484AB</strain>
    </source>
</reference>